<dbReference type="InterPro" id="IPR007730">
    <property type="entry name" value="SPOR-like_dom"/>
</dbReference>
<protein>
    <recommendedName>
        <fullName evidence="3">SPOR domain-containing protein</fullName>
    </recommendedName>
</protein>
<keyword evidence="2" id="KW-1133">Transmembrane helix</keyword>
<dbReference type="AlphaFoldDB" id="A0A371XDQ9"/>
<name>A0A371XDQ9_9HYPH</name>
<evidence type="ECO:0000256" key="1">
    <source>
        <dbReference type="SAM" id="MobiDB-lite"/>
    </source>
</evidence>
<dbReference type="GO" id="GO:0042834">
    <property type="term" value="F:peptidoglycan binding"/>
    <property type="evidence" value="ECO:0007669"/>
    <property type="project" value="InterPro"/>
</dbReference>
<proteinExistence type="predicted"/>
<feature type="region of interest" description="Disordered" evidence="1">
    <location>
        <begin position="444"/>
        <end position="521"/>
    </location>
</feature>
<feature type="transmembrane region" description="Helical" evidence="2">
    <location>
        <begin position="580"/>
        <end position="603"/>
    </location>
</feature>
<feature type="compositionally biased region" description="Low complexity" evidence="1">
    <location>
        <begin position="444"/>
        <end position="456"/>
    </location>
</feature>
<feature type="region of interest" description="Disordered" evidence="1">
    <location>
        <begin position="648"/>
        <end position="705"/>
    </location>
</feature>
<gene>
    <name evidence="4" type="ORF">DY251_12515</name>
</gene>
<feature type="region of interest" description="Disordered" evidence="1">
    <location>
        <begin position="1"/>
        <end position="22"/>
    </location>
</feature>
<keyword evidence="2" id="KW-0812">Transmembrane</keyword>
<reference evidence="5" key="1">
    <citation type="submission" date="2018-08" db="EMBL/GenBank/DDBJ databases">
        <authorList>
            <person name="Im W.T."/>
        </authorList>
    </citation>
    <scope>NUCLEOTIDE SEQUENCE [LARGE SCALE GENOMIC DNA]</scope>
    <source>
        <strain evidence="5">LA-28</strain>
    </source>
</reference>
<evidence type="ECO:0000313" key="5">
    <source>
        <dbReference type="Proteomes" id="UP000262379"/>
    </source>
</evidence>
<feature type="compositionally biased region" description="Low complexity" evidence="1">
    <location>
        <begin position="475"/>
        <end position="515"/>
    </location>
</feature>
<dbReference type="RefSeq" id="WP_116624232.1">
    <property type="nucleotide sequence ID" value="NZ_QURN01000008.1"/>
</dbReference>
<feature type="region of interest" description="Disordered" evidence="1">
    <location>
        <begin position="765"/>
        <end position="798"/>
    </location>
</feature>
<feature type="compositionally biased region" description="Acidic residues" evidence="1">
    <location>
        <begin position="101"/>
        <end position="113"/>
    </location>
</feature>
<organism evidence="4 5">
    <name type="scientific">Mesorhizobium denitrificans</name>
    <dbReference type="NCBI Taxonomy" id="2294114"/>
    <lineage>
        <taxon>Bacteria</taxon>
        <taxon>Pseudomonadati</taxon>
        <taxon>Pseudomonadota</taxon>
        <taxon>Alphaproteobacteria</taxon>
        <taxon>Hyphomicrobiales</taxon>
        <taxon>Phyllobacteriaceae</taxon>
        <taxon>Mesorhizobium</taxon>
    </lineage>
</organism>
<dbReference type="Pfam" id="PF05036">
    <property type="entry name" value="SPOR"/>
    <property type="match status" value="1"/>
</dbReference>
<evidence type="ECO:0000313" key="4">
    <source>
        <dbReference type="EMBL" id="RFC67360.1"/>
    </source>
</evidence>
<keyword evidence="5" id="KW-1185">Reference proteome</keyword>
<evidence type="ECO:0000256" key="2">
    <source>
        <dbReference type="SAM" id="Phobius"/>
    </source>
</evidence>
<evidence type="ECO:0000259" key="3">
    <source>
        <dbReference type="PROSITE" id="PS51724"/>
    </source>
</evidence>
<dbReference type="EMBL" id="QURN01000008">
    <property type="protein sequence ID" value="RFC67360.1"/>
    <property type="molecule type" value="Genomic_DNA"/>
</dbReference>
<feature type="compositionally biased region" description="Low complexity" evidence="1">
    <location>
        <begin position="765"/>
        <end position="791"/>
    </location>
</feature>
<dbReference type="PROSITE" id="PS51724">
    <property type="entry name" value="SPOR"/>
    <property type="match status" value="1"/>
</dbReference>
<feature type="region of interest" description="Disordered" evidence="1">
    <location>
        <begin position="71"/>
        <end position="126"/>
    </location>
</feature>
<feature type="compositionally biased region" description="Polar residues" evidence="1">
    <location>
        <begin position="650"/>
        <end position="663"/>
    </location>
</feature>
<accession>A0A371XDQ9</accession>
<feature type="domain" description="SPOR" evidence="3">
    <location>
        <begin position="799"/>
        <end position="883"/>
    </location>
</feature>
<sequence>MADKTTGVNAGREDLMDSDVPAADPFAELTRIMGFDPRKAEGANKVAVQTASVEEFKIDLEEELMREFGDEDVADEPVAASAQEPELEEPLPPLEAHVEEAADEPVAQEEVADEPQLSAADEQPLEDLMAAELAPQVEDAEIPVIKLSPVNEQSQEAPREEPVAFVADDADEAELEAEFNALLGNSEHHEILDTRAENLASVSQQPNQEELVAAHASVSMPAPEDDLSVEFGFPEPAEALDKLPEVEAAEALVEETEEELSPVEATEEAEEVVAAVQEEVEPVAEVKAEEPPAVDEDDPFAMLAAMAQKYRVAEPNDSWRTAAPVFSRATPQINRAEQPIARAEAQPLRVEPRIEQRIEPQAPVVEMPAPRVVEAPQVAAYSRPEPVVAAPIPEIETIDVPDRAVAVADDLDIPELEIAEEPLAVAAVDDLDTEFNNLLQQMSTPAPAAAPARATPSFAGVSSRPAQPAPDMHNAYSAQTYAQPAAPQPSYAAQSKPASSYGYTPQPAAPAYQERAAAHAHHDDDDIRIDLTEDDLAEAFDDFDTAAMDDFDLDGDFEDDLAPAPYQQPAYQKQPKKRGLLIAAIIGGVAILGVAGAVAMSMMGDAQGSSPELVKADQAPFRVRPETPTASTQPSQESKVYETVARTGDANANPQDKLITSNEEPVDLPDQLPENAEDDLAMSDDGAAKSDDRIQPATAEDAQPANGESIAVAPRKVRTMVVKPDGSLAPREETEPQATNTIAPQNKVAAAAPAPASDDVASAIGSNDDAPALPANDDQAAVQPADVAPDQTASIEPQPAVEGGWTMQIASESSEAAAKATYQKMLGRYGSVLEGKGVNIVKADIAGKGTFWRIRIPAETRDAAAGMCNSFKSAGGKCFVTKT</sequence>
<keyword evidence="2" id="KW-0472">Membrane</keyword>
<dbReference type="Proteomes" id="UP000262379">
    <property type="component" value="Unassembled WGS sequence"/>
</dbReference>
<comment type="caution">
    <text evidence="4">The sequence shown here is derived from an EMBL/GenBank/DDBJ whole genome shotgun (WGS) entry which is preliminary data.</text>
</comment>